<dbReference type="PANTHER" id="PTHR43437:SF3">
    <property type="entry name" value="HYDROXYACYL-THIOESTER DEHYDRATASE TYPE 2, MITOCHONDRIAL"/>
    <property type="match status" value="1"/>
</dbReference>
<gene>
    <name evidence="2" type="ORF">GXP67_33615</name>
</gene>
<dbReference type="AlphaFoldDB" id="A0A6C0GV77"/>
<dbReference type="InterPro" id="IPR029069">
    <property type="entry name" value="HotDog_dom_sf"/>
</dbReference>
<keyword evidence="3" id="KW-1185">Reference proteome</keyword>
<feature type="domain" description="MaoC-like" evidence="1">
    <location>
        <begin position="10"/>
        <end position="94"/>
    </location>
</feature>
<evidence type="ECO:0000313" key="3">
    <source>
        <dbReference type="Proteomes" id="UP000480178"/>
    </source>
</evidence>
<protein>
    <submittedName>
        <fullName evidence="2">MaoC family dehydratase</fullName>
    </submittedName>
</protein>
<dbReference type="Pfam" id="PF01575">
    <property type="entry name" value="MaoC_dehydratas"/>
    <property type="match status" value="1"/>
</dbReference>
<proteinExistence type="predicted"/>
<reference evidence="2 3" key="1">
    <citation type="submission" date="2020-01" db="EMBL/GenBank/DDBJ databases">
        <authorList>
            <person name="Kim M.K."/>
        </authorList>
    </citation>
    <scope>NUCLEOTIDE SEQUENCE [LARGE SCALE GENOMIC DNA]</scope>
    <source>
        <strain evidence="2 3">172606-1</strain>
    </source>
</reference>
<dbReference type="Proteomes" id="UP000480178">
    <property type="component" value="Chromosome"/>
</dbReference>
<dbReference type="Gene3D" id="3.10.129.10">
    <property type="entry name" value="Hotdog Thioesterase"/>
    <property type="match status" value="1"/>
</dbReference>
<evidence type="ECO:0000313" key="2">
    <source>
        <dbReference type="EMBL" id="QHT71242.1"/>
    </source>
</evidence>
<dbReference type="CDD" id="cd03449">
    <property type="entry name" value="R_hydratase"/>
    <property type="match status" value="1"/>
</dbReference>
<dbReference type="GO" id="GO:0019171">
    <property type="term" value="F:(3R)-hydroxyacyl-[acyl-carrier-protein] dehydratase activity"/>
    <property type="evidence" value="ECO:0007669"/>
    <property type="project" value="TreeGrafter"/>
</dbReference>
<sequence>METGQVYTHQFQFSQQQVDAFAALSGDTNPIHTDAAYAATTIFRKPIIHGFLSGSVFSKVLGTQFPGEGTIYLKQTMEFKAPLFVDISYEAVFTVKEILPGSVALISTQIKDTPNGNILVDGEASVKNRQKIKKI</sequence>
<evidence type="ECO:0000259" key="1">
    <source>
        <dbReference type="Pfam" id="PF01575"/>
    </source>
</evidence>
<dbReference type="InterPro" id="IPR050965">
    <property type="entry name" value="UPF0336/Enoyl-CoA_hydratase"/>
</dbReference>
<dbReference type="InterPro" id="IPR002539">
    <property type="entry name" value="MaoC-like_dom"/>
</dbReference>
<organism evidence="2 3">
    <name type="scientific">Rhodocytophaga rosea</name>
    <dbReference type="NCBI Taxonomy" id="2704465"/>
    <lineage>
        <taxon>Bacteria</taxon>
        <taxon>Pseudomonadati</taxon>
        <taxon>Bacteroidota</taxon>
        <taxon>Cytophagia</taxon>
        <taxon>Cytophagales</taxon>
        <taxon>Rhodocytophagaceae</taxon>
        <taxon>Rhodocytophaga</taxon>
    </lineage>
</organism>
<dbReference type="PANTHER" id="PTHR43437">
    <property type="entry name" value="HYDROXYACYL-THIOESTER DEHYDRATASE TYPE 2, MITOCHONDRIAL-RELATED"/>
    <property type="match status" value="1"/>
</dbReference>
<dbReference type="KEGG" id="rhoz:GXP67_33615"/>
<name>A0A6C0GV77_9BACT</name>
<dbReference type="RefSeq" id="WP_162447181.1">
    <property type="nucleotide sequence ID" value="NZ_CP048222.1"/>
</dbReference>
<dbReference type="SUPFAM" id="SSF54637">
    <property type="entry name" value="Thioesterase/thiol ester dehydrase-isomerase"/>
    <property type="match status" value="1"/>
</dbReference>
<dbReference type="GO" id="GO:0006633">
    <property type="term" value="P:fatty acid biosynthetic process"/>
    <property type="evidence" value="ECO:0007669"/>
    <property type="project" value="TreeGrafter"/>
</dbReference>
<accession>A0A6C0GV77</accession>
<dbReference type="EMBL" id="CP048222">
    <property type="protein sequence ID" value="QHT71242.1"/>
    <property type="molecule type" value="Genomic_DNA"/>
</dbReference>